<evidence type="ECO:0000313" key="9">
    <source>
        <dbReference type="Proteomes" id="UP000294963"/>
    </source>
</evidence>
<dbReference type="InterPro" id="IPR006620">
    <property type="entry name" value="Pro_4_hyd_alph"/>
</dbReference>
<evidence type="ECO:0000256" key="6">
    <source>
        <dbReference type="ARBA" id="ARBA00023004"/>
    </source>
</evidence>
<evidence type="ECO:0000256" key="1">
    <source>
        <dbReference type="ARBA" id="ARBA00001961"/>
    </source>
</evidence>
<keyword evidence="6" id="KW-0408">Iron</keyword>
<dbReference type="GO" id="GO:0031543">
    <property type="term" value="F:peptidyl-proline dioxygenase activity"/>
    <property type="evidence" value="ECO:0007669"/>
    <property type="project" value="TreeGrafter"/>
</dbReference>
<dbReference type="SMART" id="SM00702">
    <property type="entry name" value="P4Hc"/>
    <property type="match status" value="1"/>
</dbReference>
<dbReference type="EMBL" id="SLVJ01000001">
    <property type="protein sequence ID" value="TCM70735.1"/>
    <property type="molecule type" value="Genomic_DNA"/>
</dbReference>
<dbReference type="Gene3D" id="2.60.120.620">
    <property type="entry name" value="q2cbj1_9rhob like domain"/>
    <property type="match status" value="1"/>
</dbReference>
<dbReference type="AlphaFoldDB" id="A0A4R1Y6N2"/>
<dbReference type="PROSITE" id="PS51471">
    <property type="entry name" value="FE2OG_OXY"/>
    <property type="match status" value="1"/>
</dbReference>
<comment type="caution">
    <text evidence="8">The sequence shown here is derived from an EMBL/GenBank/DDBJ whole genome shotgun (WGS) entry which is preliminary data.</text>
</comment>
<dbReference type="Pfam" id="PF13640">
    <property type="entry name" value="2OG-FeII_Oxy_3"/>
    <property type="match status" value="1"/>
</dbReference>
<evidence type="ECO:0000256" key="4">
    <source>
        <dbReference type="ARBA" id="ARBA00022964"/>
    </source>
</evidence>
<keyword evidence="4" id="KW-0223">Dioxygenase</keyword>
<sequence length="200" mass="23348">MDAILLPESCHVDQILNDLDQHGFTIIDKVYPPDIHTELRTTCSNNLNYFREAAIQNGVVSHIRSDHILWIKDDSEFAKAHLQLLDAVSICLNQHFYLGIQTVEAHFACYNSGEFYALHRDNPQQKNDRVISSVFYLHQHWQPDWGGQLRLQDKNQLWHTIQPDPNRLVLFQSDLLHEVLEAKQQRLSITAWLRSGTQLW</sequence>
<accession>A0A4R1Y6N2</accession>
<dbReference type="InterPro" id="IPR051559">
    <property type="entry name" value="HIF_prolyl_hydroxylases"/>
</dbReference>
<dbReference type="InterPro" id="IPR005123">
    <property type="entry name" value="Oxoglu/Fe-dep_dioxygenase_dom"/>
</dbReference>
<dbReference type="PANTHER" id="PTHR12907">
    <property type="entry name" value="EGL NINE HOMOLOG-RELATED"/>
    <property type="match status" value="1"/>
</dbReference>
<comment type="cofactor">
    <cofactor evidence="1">
        <name>L-ascorbate</name>
        <dbReference type="ChEBI" id="CHEBI:38290"/>
    </cofactor>
</comment>
<dbReference type="Proteomes" id="UP000294963">
    <property type="component" value="Unassembled WGS sequence"/>
</dbReference>
<dbReference type="PANTHER" id="PTHR12907:SF26">
    <property type="entry name" value="HIF PROLYL HYDROXYLASE, ISOFORM C"/>
    <property type="match status" value="1"/>
</dbReference>
<keyword evidence="3" id="KW-0847">Vitamin C</keyword>
<evidence type="ECO:0000256" key="2">
    <source>
        <dbReference type="ARBA" id="ARBA00022723"/>
    </source>
</evidence>
<dbReference type="InterPro" id="IPR044862">
    <property type="entry name" value="Pro_4_hyd_alph_FE2OG_OXY"/>
</dbReference>
<keyword evidence="9" id="KW-1185">Reference proteome</keyword>
<evidence type="ECO:0000313" key="8">
    <source>
        <dbReference type="EMBL" id="TCM70735.1"/>
    </source>
</evidence>
<organism evidence="8 9">
    <name type="scientific">Acinetobacter calcoaceticus</name>
    <dbReference type="NCBI Taxonomy" id="471"/>
    <lineage>
        <taxon>Bacteria</taxon>
        <taxon>Pseudomonadati</taxon>
        <taxon>Pseudomonadota</taxon>
        <taxon>Gammaproteobacteria</taxon>
        <taxon>Moraxellales</taxon>
        <taxon>Moraxellaceae</taxon>
        <taxon>Acinetobacter</taxon>
        <taxon>Acinetobacter calcoaceticus/baumannii complex</taxon>
    </lineage>
</organism>
<protein>
    <submittedName>
        <fullName evidence="8">SM-20-related protein</fullName>
    </submittedName>
</protein>
<dbReference type="GO" id="GO:0008198">
    <property type="term" value="F:ferrous iron binding"/>
    <property type="evidence" value="ECO:0007669"/>
    <property type="project" value="TreeGrafter"/>
</dbReference>
<evidence type="ECO:0000256" key="5">
    <source>
        <dbReference type="ARBA" id="ARBA00023002"/>
    </source>
</evidence>
<name>A0A4R1Y6N2_ACICA</name>
<reference evidence="8 9" key="1">
    <citation type="submission" date="2019-03" db="EMBL/GenBank/DDBJ databases">
        <title>Genomic analyses of the natural microbiome of Caenorhabditis elegans.</title>
        <authorList>
            <person name="Samuel B."/>
        </authorList>
    </citation>
    <scope>NUCLEOTIDE SEQUENCE [LARGE SCALE GENOMIC DNA]</scope>
    <source>
        <strain evidence="8 9">JUb89</strain>
    </source>
</reference>
<evidence type="ECO:0000256" key="3">
    <source>
        <dbReference type="ARBA" id="ARBA00022896"/>
    </source>
</evidence>
<feature type="domain" description="Fe2OG dioxygenase" evidence="7">
    <location>
        <begin position="99"/>
        <end position="195"/>
    </location>
</feature>
<proteinExistence type="predicted"/>
<dbReference type="OrthoDB" id="9783171at2"/>
<keyword evidence="5" id="KW-0560">Oxidoreductase</keyword>
<gene>
    <name evidence="8" type="ORF">EC844_1014</name>
</gene>
<dbReference type="GO" id="GO:0031418">
    <property type="term" value="F:L-ascorbic acid binding"/>
    <property type="evidence" value="ECO:0007669"/>
    <property type="project" value="UniProtKB-KW"/>
</dbReference>
<dbReference type="GO" id="GO:0071456">
    <property type="term" value="P:cellular response to hypoxia"/>
    <property type="evidence" value="ECO:0007669"/>
    <property type="project" value="TreeGrafter"/>
</dbReference>
<keyword evidence="2" id="KW-0479">Metal-binding</keyword>
<dbReference type="SUPFAM" id="SSF51197">
    <property type="entry name" value="Clavaminate synthase-like"/>
    <property type="match status" value="1"/>
</dbReference>
<evidence type="ECO:0000259" key="7">
    <source>
        <dbReference type="PROSITE" id="PS51471"/>
    </source>
</evidence>